<feature type="domain" description="Pyrrolo-quinoline quinone repeat" evidence="1">
    <location>
        <begin position="159"/>
        <end position="290"/>
    </location>
</feature>
<dbReference type="Pfam" id="PF13360">
    <property type="entry name" value="PQQ_2"/>
    <property type="match status" value="1"/>
</dbReference>
<dbReference type="SUPFAM" id="SSF50969">
    <property type="entry name" value="YVTN repeat-like/Quinoprotein amine dehydrogenase"/>
    <property type="match status" value="1"/>
</dbReference>
<dbReference type="EMBL" id="FONV01000002">
    <property type="protein sequence ID" value="SFE59725.1"/>
    <property type="molecule type" value="Genomic_DNA"/>
</dbReference>
<name>A0A1I2BUQ8_9ACTN</name>
<evidence type="ECO:0000259" key="1">
    <source>
        <dbReference type="Pfam" id="PF13360"/>
    </source>
</evidence>
<dbReference type="Gene3D" id="2.130.10.10">
    <property type="entry name" value="YVTN repeat-like/Quinoprotein amine dehydrogenase"/>
    <property type="match status" value="1"/>
</dbReference>
<reference evidence="2 3" key="1">
    <citation type="submission" date="2016-10" db="EMBL/GenBank/DDBJ databases">
        <authorList>
            <person name="de Groot N.N."/>
        </authorList>
    </citation>
    <scope>NUCLEOTIDE SEQUENCE [LARGE SCALE GENOMIC DNA]</scope>
    <source>
        <strain evidence="2 3">DSM 43019</strain>
    </source>
</reference>
<proteinExistence type="predicted"/>
<organism evidence="2 3">
    <name type="scientific">Actinoplanes philippinensis</name>
    <dbReference type="NCBI Taxonomy" id="35752"/>
    <lineage>
        <taxon>Bacteria</taxon>
        <taxon>Bacillati</taxon>
        <taxon>Actinomycetota</taxon>
        <taxon>Actinomycetes</taxon>
        <taxon>Micromonosporales</taxon>
        <taxon>Micromonosporaceae</taxon>
        <taxon>Actinoplanes</taxon>
    </lineage>
</organism>
<evidence type="ECO:0000313" key="3">
    <source>
        <dbReference type="Proteomes" id="UP000199645"/>
    </source>
</evidence>
<dbReference type="InterPro" id="IPR011044">
    <property type="entry name" value="Quino_amine_DH_bsu"/>
</dbReference>
<sequence>MPGVMIDLDRTVAPSRPAPPSARVLPAALAVVLASVFLLGPSAPFARVRDLPQVAATAGPSGSWLLTGTTMYSTHADTSGRLDVAAWSLASGAALWQRKLDWFAGIPALTEAGPVLVVSGNDDARILDVRTGEDRVDPRAYTVARPAGSRVALWDGAADTLALYDPATGRNLWKQNFPDQPHAVAATADHLLVVTDIGATVFTTGGELVDATSRSVAAGGAPVVKVLGDRVFLLGDNSVTMIRPAEVRTMWTIPLLLPRTAVPCGARVCVSGGPGLSALDPGTGYLAWDDVNWIGGEGGVVRTADGRALLIDPDTGEVRRDLGHGLPAGDLLIRVDGDSLSVVEWANGRIRGRLPAATPSGCRRTGEHLACQQAGGQVRVWRLL</sequence>
<dbReference type="InterPro" id="IPR015943">
    <property type="entry name" value="WD40/YVTN_repeat-like_dom_sf"/>
</dbReference>
<accession>A0A1I2BUQ8</accession>
<dbReference type="OrthoDB" id="3346724at2"/>
<evidence type="ECO:0000313" key="2">
    <source>
        <dbReference type="EMBL" id="SFE59725.1"/>
    </source>
</evidence>
<dbReference type="InterPro" id="IPR002372">
    <property type="entry name" value="PQQ_rpt_dom"/>
</dbReference>
<dbReference type="Proteomes" id="UP000199645">
    <property type="component" value="Unassembled WGS sequence"/>
</dbReference>
<keyword evidence="3" id="KW-1185">Reference proteome</keyword>
<dbReference type="STRING" id="35752.SAMN05421541_102534"/>
<gene>
    <name evidence="2" type="ORF">SAMN05421541_102534</name>
</gene>
<dbReference type="AlphaFoldDB" id="A0A1I2BUQ8"/>
<protein>
    <submittedName>
        <fullName evidence="2">PQQ-like domain-containing protein</fullName>
    </submittedName>
</protein>